<feature type="transmembrane region" description="Helical" evidence="4">
    <location>
        <begin position="614"/>
        <end position="638"/>
    </location>
</feature>
<proteinExistence type="predicted"/>
<name>A0A7J4ITG8_9ARCH</name>
<feature type="coiled-coil region" evidence="2">
    <location>
        <begin position="688"/>
        <end position="722"/>
    </location>
</feature>
<evidence type="ECO:0000256" key="1">
    <source>
        <dbReference type="ARBA" id="ARBA00004141"/>
    </source>
</evidence>
<dbReference type="Pfam" id="PF05362">
    <property type="entry name" value="Lon_C"/>
    <property type="match status" value="1"/>
</dbReference>
<dbReference type="InterPro" id="IPR027065">
    <property type="entry name" value="Lon_Prtase"/>
</dbReference>
<comment type="subcellular location">
    <subcellularLocation>
        <location evidence="1">Membrane</location>
        <topology evidence="1">Multi-pass membrane protein</topology>
    </subcellularLocation>
</comment>
<evidence type="ECO:0000313" key="6">
    <source>
        <dbReference type="EMBL" id="HIH08752.1"/>
    </source>
</evidence>
<keyword evidence="2" id="KW-0175">Coiled coil</keyword>
<feature type="compositionally biased region" description="Low complexity" evidence="3">
    <location>
        <begin position="805"/>
        <end position="817"/>
    </location>
</feature>
<accession>A0A7J4ITG8</accession>
<dbReference type="PRINTS" id="PR00830">
    <property type="entry name" value="ENDOLAPTASE"/>
</dbReference>
<dbReference type="SUPFAM" id="SSF54211">
    <property type="entry name" value="Ribosomal protein S5 domain 2-like"/>
    <property type="match status" value="1"/>
</dbReference>
<dbReference type="GO" id="GO:0030163">
    <property type="term" value="P:protein catabolic process"/>
    <property type="evidence" value="ECO:0007669"/>
    <property type="project" value="InterPro"/>
</dbReference>
<evidence type="ECO:0000313" key="7">
    <source>
        <dbReference type="Proteomes" id="UP000577419"/>
    </source>
</evidence>
<protein>
    <recommendedName>
        <fullName evidence="5">Lon proteolytic domain-containing protein</fullName>
    </recommendedName>
</protein>
<reference evidence="7" key="1">
    <citation type="journal article" date="2020" name="bioRxiv">
        <title>A rank-normalized archaeal taxonomy based on genome phylogeny resolves widespread incomplete and uneven classifications.</title>
        <authorList>
            <person name="Rinke C."/>
            <person name="Chuvochina M."/>
            <person name="Mussig A.J."/>
            <person name="Chaumeil P.-A."/>
            <person name="Waite D.W."/>
            <person name="Whitman W.B."/>
            <person name="Parks D.H."/>
            <person name="Hugenholtz P."/>
        </authorList>
    </citation>
    <scope>NUCLEOTIDE SEQUENCE [LARGE SCALE GENOMIC DNA]</scope>
</reference>
<dbReference type="GO" id="GO:0005524">
    <property type="term" value="F:ATP binding"/>
    <property type="evidence" value="ECO:0007669"/>
    <property type="project" value="InterPro"/>
</dbReference>
<dbReference type="PANTHER" id="PTHR10046">
    <property type="entry name" value="ATP DEPENDENT LON PROTEASE FAMILY MEMBER"/>
    <property type="match status" value="1"/>
</dbReference>
<evidence type="ECO:0000259" key="5">
    <source>
        <dbReference type="Pfam" id="PF05362"/>
    </source>
</evidence>
<dbReference type="GO" id="GO:0016020">
    <property type="term" value="C:membrane"/>
    <property type="evidence" value="ECO:0007669"/>
    <property type="project" value="UniProtKB-SubCell"/>
</dbReference>
<sequence>MKRLLFFLFVLLYASSVLAVVEHGEMKIYAVTTEGQGLAADLVLDLDPGTGKVWTSVEPLVGTTTQNAAREAVNLARNYSGQVSSFDYKFSIASNASLVEGPSAGAAMSLLVISMLQSKVLPSNVSLTGTISSDGFVGPVGGVFEKTAEAANTGIKLFMIPKGEAIQTVKIDGKVQSINLVDYAPKEFGLKVVEVSTIDEVLKYAFSDIEEIDINQTAEEAVPDFVPQEITYKPNLGVMKELTSNYLKETKAIIESARTSLSTTLLEDTSLVNTLLDTLNDAEQTIRQAEILNDQNYLYSAANFAFLARVNAMIVRDISDNPSILALNSTVLELKLDILRKDIENLRMDLDKSVPIDFFEWHVSAQQRLTYAEINVERLLNTQTIVVDTGNGTDLGAVFEKIRDYEFAAAWYDVSKDFYEITRQSVKRVRKTDAFKEMADSLIVEAENSVTLLTSGDKEDIVRRLNAAKVERELGWNAASAFDSASAKALASSEAAVEGKNVEGLYSELEQRINVLEQKILSSSFDFAWPVLYLDHAKFFLASANYYKELNQGTQAVNSLKNGIGLVSLAEEVFEAASPMYERFASLDESEIIEADNGLSAPAPSQSNIFDSPLMLGVLVMFSGAVFLFGIVLTITILRGEKRFSIASEMQSVKELQRKADTAFTAGKISEEKHAELANRYAAELASLESLRARRVKTLLEIEENEAEVEALKTRLRELNAHLRDGLLSKGEFKKRSAVLEKRISELHGMGWKESLELEREKQEMGQLKKGVQKTSKPAASKKQSFAPKKPYALKQKPQYKETALKAAKQAGKTGKAPAKKKPFVQPEQSA</sequence>
<dbReference type="InterPro" id="IPR014721">
    <property type="entry name" value="Ribsml_uS5_D2-typ_fold_subgr"/>
</dbReference>
<dbReference type="Gene3D" id="3.30.230.10">
    <property type="match status" value="1"/>
</dbReference>
<feature type="compositionally biased region" description="Polar residues" evidence="3">
    <location>
        <begin position="773"/>
        <end position="784"/>
    </location>
</feature>
<evidence type="ECO:0000256" key="3">
    <source>
        <dbReference type="SAM" id="MobiDB-lite"/>
    </source>
</evidence>
<dbReference type="InterPro" id="IPR020568">
    <property type="entry name" value="Ribosomal_Su5_D2-typ_SF"/>
</dbReference>
<dbReference type="GO" id="GO:0004176">
    <property type="term" value="F:ATP-dependent peptidase activity"/>
    <property type="evidence" value="ECO:0007669"/>
    <property type="project" value="InterPro"/>
</dbReference>
<feature type="region of interest" description="Disordered" evidence="3">
    <location>
        <begin position="763"/>
        <end position="831"/>
    </location>
</feature>
<feature type="domain" description="Lon proteolytic" evidence="5">
    <location>
        <begin position="97"/>
        <end position="206"/>
    </location>
</feature>
<dbReference type="InterPro" id="IPR008269">
    <property type="entry name" value="Lon_proteolytic"/>
</dbReference>
<dbReference type="GO" id="GO:0004252">
    <property type="term" value="F:serine-type endopeptidase activity"/>
    <property type="evidence" value="ECO:0007669"/>
    <property type="project" value="InterPro"/>
</dbReference>
<keyword evidence="4" id="KW-0812">Transmembrane</keyword>
<keyword evidence="4" id="KW-0472">Membrane</keyword>
<evidence type="ECO:0000256" key="2">
    <source>
        <dbReference type="SAM" id="Coils"/>
    </source>
</evidence>
<keyword evidence="4" id="KW-1133">Transmembrane helix</keyword>
<evidence type="ECO:0000256" key="4">
    <source>
        <dbReference type="SAM" id="Phobius"/>
    </source>
</evidence>
<dbReference type="Proteomes" id="UP000577419">
    <property type="component" value="Unassembled WGS sequence"/>
</dbReference>
<dbReference type="EMBL" id="DUFG01000025">
    <property type="protein sequence ID" value="HIH08752.1"/>
    <property type="molecule type" value="Genomic_DNA"/>
</dbReference>
<dbReference type="GO" id="GO:0006508">
    <property type="term" value="P:proteolysis"/>
    <property type="evidence" value="ECO:0007669"/>
    <property type="project" value="InterPro"/>
</dbReference>
<comment type="caution">
    <text evidence="6">The sequence shown here is derived from an EMBL/GenBank/DDBJ whole genome shotgun (WGS) entry which is preliminary data.</text>
</comment>
<dbReference type="AlphaFoldDB" id="A0A7J4ITG8"/>
<organism evidence="6 7">
    <name type="scientific">Candidatus Iainarchaeum sp</name>
    <dbReference type="NCBI Taxonomy" id="3101447"/>
    <lineage>
        <taxon>Archaea</taxon>
        <taxon>Candidatus Iainarchaeota</taxon>
        <taxon>Candidatus Iainarchaeia</taxon>
        <taxon>Candidatus Iainarchaeales</taxon>
        <taxon>Candidatus Iainarchaeaceae</taxon>
        <taxon>Candidatus Iainarchaeum</taxon>
    </lineage>
</organism>
<gene>
    <name evidence="6" type="ORF">HA237_05295</name>
</gene>